<accession>F7XNK5</accession>
<name>F7XNK5_METZD</name>
<dbReference type="AlphaFoldDB" id="F7XNK5"/>
<dbReference type="InterPro" id="IPR019613">
    <property type="entry name" value="DUF4198"/>
</dbReference>
<dbReference type="GeneID" id="10821822"/>
<keyword evidence="1" id="KW-0472">Membrane</keyword>
<protein>
    <submittedName>
        <fullName evidence="2">Nickel transport complex, NikM subunit, transmembrane</fullName>
    </submittedName>
</protein>
<keyword evidence="1 2" id="KW-0812">Transmembrane</keyword>
<evidence type="ECO:0000313" key="3">
    <source>
        <dbReference type="Proteomes" id="UP000006622"/>
    </source>
</evidence>
<dbReference type="EMBL" id="CP002101">
    <property type="protein sequence ID" value="AEH60102.1"/>
    <property type="molecule type" value="Genomic_DNA"/>
</dbReference>
<dbReference type="KEGG" id="mzh:Mzhil_0224"/>
<dbReference type="STRING" id="679901.Mzhil_0224"/>
<dbReference type="Proteomes" id="UP000006622">
    <property type="component" value="Chromosome"/>
</dbReference>
<proteinExistence type="predicted"/>
<feature type="transmembrane region" description="Helical" evidence="1">
    <location>
        <begin position="295"/>
        <end position="315"/>
    </location>
</feature>
<dbReference type="RefSeq" id="WP_013897541.1">
    <property type="nucleotide sequence ID" value="NC_015676.1"/>
</dbReference>
<gene>
    <name evidence="2" type="ordered locus">Mzhil_0224</name>
</gene>
<sequence precursor="true">MKNVYKKGLISLLVLLMIMPLACAHNLYIETDTSPGIPVNTPHEIDAKILFGHPDDPESFYLADMRDIMIYTPDGTSYNLDPEARDNYWLVQIILEQPGDYILVAERQPSVYNPKSHGGPDEPRLTVEHAKTVINAGTQENWYLTPDIEFDVVPLVNPYNLRSGDTFKAQILFNGEPIEGTYMAAPADQDIHSQNQAGKTDENGIFSVTIDKPGMWQVQGQFAVEEPGTWEGTHYEYTAYRTTMTLWANPSHDSRVSELEYQLNEVQDANSKLQKEVNHISSHLESASQASSQPLAYAGFGIALMALVLVGWIMISQKRK</sequence>
<reference evidence="2 3" key="1">
    <citation type="submission" date="2010-07" db="EMBL/GenBank/DDBJ databases">
        <title>The complete genome of Methanosalsum zhilinae DSM 4017.</title>
        <authorList>
            <consortium name="US DOE Joint Genome Institute (JGI-PGF)"/>
            <person name="Lucas S."/>
            <person name="Copeland A."/>
            <person name="Lapidus A."/>
            <person name="Glavina del Rio T."/>
            <person name="Dalin E."/>
            <person name="Tice H."/>
            <person name="Bruce D."/>
            <person name="Goodwin L."/>
            <person name="Pitluck S."/>
            <person name="Kyrpides N."/>
            <person name="Mavromatis K."/>
            <person name="Ovchinnikova G."/>
            <person name="Daligault H."/>
            <person name="Detter J.C."/>
            <person name="Han C."/>
            <person name="Tapia R."/>
            <person name="Larimer F."/>
            <person name="Land M."/>
            <person name="Hauser L."/>
            <person name="Markowitz V."/>
            <person name="Cheng J.-F."/>
            <person name="Hugenholtz P."/>
            <person name="Woyke T."/>
            <person name="Wu D."/>
            <person name="Spring S."/>
            <person name="Schueler E."/>
            <person name="Brambilla E."/>
            <person name="Klenk H.-P."/>
            <person name="Eisen J.A."/>
        </authorList>
    </citation>
    <scope>NUCLEOTIDE SEQUENCE [LARGE SCALE GENOMIC DNA]</scope>
    <source>
        <strain evidence="3">DSM 4017 / NBRC 107636 / OCM 62 / WeN5</strain>
    </source>
</reference>
<evidence type="ECO:0000313" key="2">
    <source>
        <dbReference type="EMBL" id="AEH60102.1"/>
    </source>
</evidence>
<keyword evidence="3" id="KW-1185">Reference proteome</keyword>
<keyword evidence="1" id="KW-1133">Transmembrane helix</keyword>
<evidence type="ECO:0000256" key="1">
    <source>
        <dbReference type="SAM" id="Phobius"/>
    </source>
</evidence>
<organism evidence="2 3">
    <name type="scientific">Methanosalsum zhilinae (strain DSM 4017 / NBRC 107636 / OCM 62 / WeN5)</name>
    <name type="common">Methanohalophilus zhilinae</name>
    <dbReference type="NCBI Taxonomy" id="679901"/>
    <lineage>
        <taxon>Archaea</taxon>
        <taxon>Methanobacteriati</taxon>
        <taxon>Methanobacteriota</taxon>
        <taxon>Stenosarchaea group</taxon>
        <taxon>Methanomicrobia</taxon>
        <taxon>Methanosarcinales</taxon>
        <taxon>Methanosarcinaceae</taxon>
        <taxon>Methanosalsum</taxon>
    </lineage>
</organism>
<dbReference type="Pfam" id="PF10670">
    <property type="entry name" value="DUF4198"/>
    <property type="match status" value="1"/>
</dbReference>
<dbReference type="HOGENOM" id="CLU_867714_0_0_2"/>